<keyword evidence="1" id="KW-0436">Ligase</keyword>
<dbReference type="GO" id="GO:0016874">
    <property type="term" value="F:ligase activity"/>
    <property type="evidence" value="ECO:0007669"/>
    <property type="project" value="UniProtKB-KW"/>
</dbReference>
<organism evidence="1 2">
    <name type="scientific">Striga asiatica</name>
    <name type="common">Asiatic witchweed</name>
    <name type="synonym">Buchnera asiatica</name>
    <dbReference type="NCBI Taxonomy" id="4170"/>
    <lineage>
        <taxon>Eukaryota</taxon>
        <taxon>Viridiplantae</taxon>
        <taxon>Streptophyta</taxon>
        <taxon>Embryophyta</taxon>
        <taxon>Tracheophyta</taxon>
        <taxon>Spermatophyta</taxon>
        <taxon>Magnoliopsida</taxon>
        <taxon>eudicotyledons</taxon>
        <taxon>Gunneridae</taxon>
        <taxon>Pentapetalae</taxon>
        <taxon>asterids</taxon>
        <taxon>lamiids</taxon>
        <taxon>Lamiales</taxon>
        <taxon>Orobanchaceae</taxon>
        <taxon>Buchnereae</taxon>
        <taxon>Striga</taxon>
    </lineage>
</organism>
<gene>
    <name evidence="1" type="ORF">STAS_06405</name>
</gene>
<dbReference type="Proteomes" id="UP000325081">
    <property type="component" value="Unassembled WGS sequence"/>
</dbReference>
<sequence length="267" mass="28890">MYPNDPYPLVPKNLPNQLALTRPDIAPAYLSIPNKQKRRHLHYLHIPQKLHTAVVLVPIHPRKHHRVRHRPRQLQHGRVHLHARPAVLEPHVQHNQLPVRAVGRDQLLHVPAAVDLDHAGVPVPLVRPYRVLLVNFFHPFVEAEVGDAVDFFAGAEPAGLLGLVSHHEKEVDVAAIAAEVDHKRVDLAAVVAVAGGVFHDYQAAAGQAEGRVEFVGAVDPLDARGLDAVGSGRGGGFCGWVGVAGGYEVDGVGFGFGFGFGGEIVVF</sequence>
<protein>
    <submittedName>
        <fullName evidence="1">Histidine--tRNA ligase</fullName>
    </submittedName>
</protein>
<comment type="caution">
    <text evidence="1">The sequence shown here is derived from an EMBL/GenBank/DDBJ whole genome shotgun (WGS) entry which is preliminary data.</text>
</comment>
<proteinExistence type="predicted"/>
<evidence type="ECO:0000313" key="1">
    <source>
        <dbReference type="EMBL" id="GER30464.1"/>
    </source>
</evidence>
<dbReference type="AlphaFoldDB" id="A0A5A7PCV4"/>
<accession>A0A5A7PCV4</accession>
<evidence type="ECO:0000313" key="2">
    <source>
        <dbReference type="Proteomes" id="UP000325081"/>
    </source>
</evidence>
<keyword evidence="2" id="KW-1185">Reference proteome</keyword>
<reference evidence="2" key="1">
    <citation type="journal article" date="2019" name="Curr. Biol.">
        <title>Genome Sequence of Striga asiatica Provides Insight into the Evolution of Plant Parasitism.</title>
        <authorList>
            <person name="Yoshida S."/>
            <person name="Kim S."/>
            <person name="Wafula E.K."/>
            <person name="Tanskanen J."/>
            <person name="Kim Y.M."/>
            <person name="Honaas L."/>
            <person name="Yang Z."/>
            <person name="Spallek T."/>
            <person name="Conn C.E."/>
            <person name="Ichihashi Y."/>
            <person name="Cheong K."/>
            <person name="Cui S."/>
            <person name="Der J.P."/>
            <person name="Gundlach H."/>
            <person name="Jiao Y."/>
            <person name="Hori C."/>
            <person name="Ishida J.K."/>
            <person name="Kasahara H."/>
            <person name="Kiba T."/>
            <person name="Kim M.S."/>
            <person name="Koo N."/>
            <person name="Laohavisit A."/>
            <person name="Lee Y.H."/>
            <person name="Lumba S."/>
            <person name="McCourt P."/>
            <person name="Mortimer J.C."/>
            <person name="Mutuku J.M."/>
            <person name="Nomura T."/>
            <person name="Sasaki-Sekimoto Y."/>
            <person name="Seto Y."/>
            <person name="Wang Y."/>
            <person name="Wakatake T."/>
            <person name="Sakakibara H."/>
            <person name="Demura T."/>
            <person name="Yamaguchi S."/>
            <person name="Yoneyama K."/>
            <person name="Manabe R.I."/>
            <person name="Nelson D.C."/>
            <person name="Schulman A.H."/>
            <person name="Timko M.P."/>
            <person name="dePamphilis C.W."/>
            <person name="Choi D."/>
            <person name="Shirasu K."/>
        </authorList>
    </citation>
    <scope>NUCLEOTIDE SEQUENCE [LARGE SCALE GENOMIC DNA]</scope>
    <source>
        <strain evidence="2">cv. UVA1</strain>
    </source>
</reference>
<name>A0A5A7PCV4_STRAF</name>
<dbReference type="EMBL" id="BKCP01004350">
    <property type="protein sequence ID" value="GER30464.1"/>
    <property type="molecule type" value="Genomic_DNA"/>
</dbReference>